<dbReference type="OMA" id="MAXEAFR"/>
<evidence type="ECO:0000256" key="3">
    <source>
        <dbReference type="ARBA" id="ARBA00023274"/>
    </source>
</evidence>
<dbReference type="Gene3D" id="3.90.1170.10">
    <property type="entry name" value="Ribosomal protein L10e/L16"/>
    <property type="match status" value="1"/>
</dbReference>
<dbReference type="GO" id="GO:0005762">
    <property type="term" value="C:mitochondrial large ribosomal subunit"/>
    <property type="evidence" value="ECO:0000318"/>
    <property type="project" value="GO_Central"/>
</dbReference>
<dbReference type="InterPro" id="IPR047873">
    <property type="entry name" value="Ribosomal_uL16"/>
</dbReference>
<sequence length="166" mass="18917">MSILQTSLLSSFLISTKVGRNSLLQPFQFGIRHLKVRIKPPQPKLSEIKWKFDDNMDYGIYSASSGYIKEASFEAGRVAIRRLTNVRNFWVAEATVPVTKKGIGSRMGKGKGKLHHYVKIVKPGDKLFEFDCNNEYLARAAFRAVTFKLPVRTKLRIRPNTQSDKI</sequence>
<dbReference type="Proteomes" id="UP000009022">
    <property type="component" value="Unassembled WGS sequence"/>
</dbReference>
<keyword evidence="7" id="KW-1185">Reference proteome</keyword>
<keyword evidence="3" id="KW-0687">Ribonucleoprotein</keyword>
<protein>
    <recommendedName>
        <fullName evidence="4">Large ribosomal subunit protein uL16m</fullName>
    </recommendedName>
    <alternativeName>
        <fullName evidence="5">39S ribosomal protein L16, mitochondrial</fullName>
    </alternativeName>
</protein>
<evidence type="ECO:0000313" key="7">
    <source>
        <dbReference type="Proteomes" id="UP000009022"/>
    </source>
</evidence>
<dbReference type="STRING" id="10228.B3S6N0"/>
<dbReference type="eggNOG" id="ENOG502SVXC">
    <property type="taxonomic scope" value="Eukaryota"/>
</dbReference>
<dbReference type="GO" id="GO:0003735">
    <property type="term" value="F:structural constituent of ribosome"/>
    <property type="evidence" value="ECO:0000318"/>
    <property type="project" value="GO_Central"/>
</dbReference>
<name>B3S6N0_TRIAD</name>
<dbReference type="InterPro" id="IPR036920">
    <property type="entry name" value="Ribosomal_uL16_sf"/>
</dbReference>
<dbReference type="InterPro" id="IPR016180">
    <property type="entry name" value="Ribosomal_uL16_dom"/>
</dbReference>
<accession>B3S6N0</accession>
<dbReference type="SUPFAM" id="SSF54686">
    <property type="entry name" value="Ribosomal protein L16p/L10e"/>
    <property type="match status" value="1"/>
</dbReference>
<dbReference type="EMBL" id="DS985252">
    <property type="protein sequence ID" value="EDV21650.1"/>
    <property type="molecule type" value="Genomic_DNA"/>
</dbReference>
<dbReference type="GO" id="GO:0032543">
    <property type="term" value="P:mitochondrial translation"/>
    <property type="evidence" value="ECO:0000318"/>
    <property type="project" value="GO_Central"/>
</dbReference>
<evidence type="ECO:0000256" key="5">
    <source>
        <dbReference type="ARBA" id="ARBA00035440"/>
    </source>
</evidence>
<reference evidence="6 7" key="1">
    <citation type="journal article" date="2008" name="Nature">
        <title>The Trichoplax genome and the nature of placozoans.</title>
        <authorList>
            <person name="Srivastava M."/>
            <person name="Begovic E."/>
            <person name="Chapman J."/>
            <person name="Putnam N.H."/>
            <person name="Hellsten U."/>
            <person name="Kawashima T."/>
            <person name="Kuo A."/>
            <person name="Mitros T."/>
            <person name="Salamov A."/>
            <person name="Carpenter M.L."/>
            <person name="Signorovitch A.Y."/>
            <person name="Moreno M.A."/>
            <person name="Kamm K."/>
            <person name="Grimwood J."/>
            <person name="Schmutz J."/>
            <person name="Shapiro H."/>
            <person name="Grigoriev I.V."/>
            <person name="Buss L.W."/>
            <person name="Schierwater B."/>
            <person name="Dellaporta S.L."/>
            <person name="Rokhsar D.S."/>
        </authorList>
    </citation>
    <scope>NUCLEOTIDE SEQUENCE [LARGE SCALE GENOMIC DNA]</scope>
    <source>
        <strain evidence="6 7">Grell-BS-1999</strain>
    </source>
</reference>
<dbReference type="PANTHER" id="PTHR12220">
    <property type="entry name" value="50S/60S RIBOSOMAL PROTEIN L16"/>
    <property type="match status" value="1"/>
</dbReference>
<comment type="similarity">
    <text evidence="1">Belongs to the universal ribosomal protein uL16 family.</text>
</comment>
<evidence type="ECO:0000256" key="1">
    <source>
        <dbReference type="ARBA" id="ARBA00008931"/>
    </source>
</evidence>
<evidence type="ECO:0000256" key="2">
    <source>
        <dbReference type="ARBA" id="ARBA00022980"/>
    </source>
</evidence>
<dbReference type="FunFam" id="3.90.1170.10:FF:000015">
    <property type="entry name" value="50S ribosomal protein L16"/>
    <property type="match status" value="1"/>
</dbReference>
<dbReference type="PANTHER" id="PTHR12220:SF13">
    <property type="entry name" value="LARGE RIBOSOMAL SUBUNIT PROTEIN UL16M"/>
    <property type="match status" value="1"/>
</dbReference>
<dbReference type="KEGG" id="tad:TRIADDRAFT_59863"/>
<keyword evidence="2" id="KW-0689">Ribosomal protein</keyword>
<gene>
    <name evidence="6" type="ORF">TRIADDRAFT_59863</name>
</gene>
<dbReference type="RefSeq" id="XP_002115798.1">
    <property type="nucleotide sequence ID" value="XM_002115762.1"/>
</dbReference>
<dbReference type="AlphaFoldDB" id="B3S6N0"/>
<dbReference type="GeneID" id="6757148"/>
<dbReference type="OrthoDB" id="268521at2759"/>
<dbReference type="CDD" id="cd01433">
    <property type="entry name" value="Ribosomal_L16_L10e"/>
    <property type="match status" value="1"/>
</dbReference>
<organism evidence="6 7">
    <name type="scientific">Trichoplax adhaerens</name>
    <name type="common">Trichoplax reptans</name>
    <dbReference type="NCBI Taxonomy" id="10228"/>
    <lineage>
        <taxon>Eukaryota</taxon>
        <taxon>Metazoa</taxon>
        <taxon>Placozoa</taxon>
        <taxon>Uniplacotomia</taxon>
        <taxon>Trichoplacea</taxon>
        <taxon>Trichoplacidae</taxon>
        <taxon>Trichoplax</taxon>
    </lineage>
</organism>
<dbReference type="CTD" id="6757148"/>
<dbReference type="HOGENOM" id="CLU_1604845_0_0_1"/>
<dbReference type="GO" id="GO:0019843">
    <property type="term" value="F:rRNA binding"/>
    <property type="evidence" value="ECO:0000318"/>
    <property type="project" value="GO_Central"/>
</dbReference>
<evidence type="ECO:0000313" key="6">
    <source>
        <dbReference type="EMBL" id="EDV21650.1"/>
    </source>
</evidence>
<proteinExistence type="inferred from homology"/>
<dbReference type="PhylomeDB" id="B3S6N0"/>
<dbReference type="Pfam" id="PF00252">
    <property type="entry name" value="Ribosomal_L16"/>
    <property type="match status" value="1"/>
</dbReference>
<evidence type="ECO:0000256" key="4">
    <source>
        <dbReference type="ARBA" id="ARBA00035302"/>
    </source>
</evidence>
<dbReference type="InParanoid" id="B3S6N0"/>
<dbReference type="InterPro" id="IPR000114">
    <property type="entry name" value="Ribosomal_uL16_bact-type"/>
</dbReference>